<dbReference type="GO" id="GO:0016757">
    <property type="term" value="F:glycosyltransferase activity"/>
    <property type="evidence" value="ECO:0007669"/>
    <property type="project" value="InterPro"/>
</dbReference>
<accession>A0A645CSY0</accession>
<dbReference type="SUPFAM" id="SSF53756">
    <property type="entry name" value="UDP-Glycosyltransferase/glycogen phosphorylase"/>
    <property type="match status" value="1"/>
</dbReference>
<feature type="domain" description="Glycosyl transferase family 1" evidence="1">
    <location>
        <begin position="60"/>
        <end position="188"/>
    </location>
</feature>
<dbReference type="InterPro" id="IPR001296">
    <property type="entry name" value="Glyco_trans_1"/>
</dbReference>
<comment type="caution">
    <text evidence="2">The sequence shown here is derived from an EMBL/GenBank/DDBJ whole genome shotgun (WGS) entry which is preliminary data.</text>
</comment>
<dbReference type="Gene3D" id="3.40.50.2000">
    <property type="entry name" value="Glycogen Phosphorylase B"/>
    <property type="match status" value="1"/>
</dbReference>
<dbReference type="CDD" id="cd03801">
    <property type="entry name" value="GT4_PimA-like"/>
    <property type="match status" value="1"/>
</dbReference>
<reference evidence="2" key="1">
    <citation type="submission" date="2019-08" db="EMBL/GenBank/DDBJ databases">
        <authorList>
            <person name="Kucharzyk K."/>
            <person name="Murdoch R.W."/>
            <person name="Higgins S."/>
            <person name="Loffler F."/>
        </authorList>
    </citation>
    <scope>NUCLEOTIDE SEQUENCE</scope>
</reference>
<dbReference type="Pfam" id="PF00534">
    <property type="entry name" value="Glycos_transf_1"/>
    <property type="match status" value="1"/>
</dbReference>
<proteinExistence type="predicted"/>
<name>A0A645CSY0_9ZZZZ</name>
<evidence type="ECO:0000313" key="2">
    <source>
        <dbReference type="EMBL" id="MPM79968.1"/>
    </source>
</evidence>
<dbReference type="PANTHER" id="PTHR12526">
    <property type="entry name" value="GLYCOSYLTRANSFERASE"/>
    <property type="match status" value="1"/>
</dbReference>
<protein>
    <recommendedName>
        <fullName evidence="1">Glycosyl transferase family 1 domain-containing protein</fullName>
    </recommendedName>
</protein>
<dbReference type="EMBL" id="VSSQ01029723">
    <property type="protein sequence ID" value="MPM79968.1"/>
    <property type="molecule type" value="Genomic_DNA"/>
</dbReference>
<gene>
    <name evidence="2" type="ORF">SDC9_127011</name>
</gene>
<sequence length="233" mass="26128">MLYVTKNFLQKRYPSKGIHVGISDVKLKAIDENVLAMRLNKISERPSFSKLVLGTTAAVDVKYKGQEYVIAALGKLKKQGITGIEYQLVGGGDSNYLKNVAKDHNVLDQVVFKGPLPHHKVFDWLDFIDVYVQPSLQEGLPRAVVEAMSRGCPVFGSNTGGIPELLDPSFVFNRKNVNQIAEMIQSINQTSMMLQAKRSFAKAKEFEPDALDHQRDMFYKEFINNCVTKKTGD</sequence>
<dbReference type="AlphaFoldDB" id="A0A645CSY0"/>
<evidence type="ECO:0000259" key="1">
    <source>
        <dbReference type="Pfam" id="PF00534"/>
    </source>
</evidence>
<organism evidence="2">
    <name type="scientific">bioreactor metagenome</name>
    <dbReference type="NCBI Taxonomy" id="1076179"/>
    <lineage>
        <taxon>unclassified sequences</taxon>
        <taxon>metagenomes</taxon>
        <taxon>ecological metagenomes</taxon>
    </lineage>
</organism>
<dbReference type="PANTHER" id="PTHR12526:SF630">
    <property type="entry name" value="GLYCOSYLTRANSFERASE"/>
    <property type="match status" value="1"/>
</dbReference>